<keyword evidence="9 16" id="KW-1133">Transmembrane helix</keyword>
<feature type="transmembrane region" description="Helical" evidence="16">
    <location>
        <begin position="162"/>
        <end position="187"/>
    </location>
</feature>
<keyword evidence="19" id="KW-1185">Reference proteome</keyword>
<organism evidence="18 19">
    <name type="scientific">Sesamum angolense</name>
    <dbReference type="NCBI Taxonomy" id="2727404"/>
    <lineage>
        <taxon>Eukaryota</taxon>
        <taxon>Viridiplantae</taxon>
        <taxon>Streptophyta</taxon>
        <taxon>Embryophyta</taxon>
        <taxon>Tracheophyta</taxon>
        <taxon>Spermatophyta</taxon>
        <taxon>Magnoliopsida</taxon>
        <taxon>eudicotyledons</taxon>
        <taxon>Gunneridae</taxon>
        <taxon>Pentapetalae</taxon>
        <taxon>asterids</taxon>
        <taxon>lamiids</taxon>
        <taxon>Lamiales</taxon>
        <taxon>Pedaliaceae</taxon>
        <taxon>Sesamum</taxon>
    </lineage>
</organism>
<feature type="transmembrane region" description="Helical" evidence="16">
    <location>
        <begin position="428"/>
        <end position="448"/>
    </location>
</feature>
<comment type="caution">
    <text evidence="18">The sequence shown here is derived from an EMBL/GenBank/DDBJ whole genome shotgun (WGS) entry which is preliminary data.</text>
</comment>
<evidence type="ECO:0000313" key="18">
    <source>
        <dbReference type="EMBL" id="KAK4408756.1"/>
    </source>
</evidence>
<evidence type="ECO:0000256" key="10">
    <source>
        <dbReference type="ARBA" id="ARBA00023065"/>
    </source>
</evidence>
<feature type="transmembrane region" description="Helical" evidence="16">
    <location>
        <begin position="78"/>
        <end position="101"/>
    </location>
</feature>
<evidence type="ECO:0000256" key="7">
    <source>
        <dbReference type="ARBA" id="ARBA00022792"/>
    </source>
</evidence>
<dbReference type="Pfam" id="PF04678">
    <property type="entry name" value="MCU"/>
    <property type="match status" value="1"/>
</dbReference>
<evidence type="ECO:0000256" key="5">
    <source>
        <dbReference type="ARBA" id="ARBA00022673"/>
    </source>
</evidence>
<evidence type="ECO:0000256" key="9">
    <source>
        <dbReference type="ARBA" id="ARBA00022989"/>
    </source>
</evidence>
<dbReference type="Proteomes" id="UP001289374">
    <property type="component" value="Unassembled WGS sequence"/>
</dbReference>
<comment type="subcellular location">
    <subcellularLocation>
        <location evidence="1">Mitochondrion inner membrane</location>
        <topology evidence="1">Multi-pass membrane protein</topology>
    </subcellularLocation>
</comment>
<keyword evidence="7" id="KW-0999">Mitochondrion inner membrane</keyword>
<keyword evidence="6 15" id="KW-0812">Transmembrane</keyword>
<keyword evidence="8" id="KW-0106">Calcium</keyword>
<dbReference type="GO" id="GO:1990246">
    <property type="term" value="C:uniplex complex"/>
    <property type="evidence" value="ECO:0007669"/>
    <property type="project" value="TreeGrafter"/>
</dbReference>
<dbReference type="InterPro" id="IPR039055">
    <property type="entry name" value="MCU_fam"/>
</dbReference>
<gene>
    <name evidence="18" type="ORF">Sango_0456600</name>
</gene>
<feature type="transmembrane region" description="Helical" evidence="16">
    <location>
        <begin position="28"/>
        <end position="58"/>
    </location>
</feature>
<protein>
    <submittedName>
        <fullName evidence="18">Calcium uniporter protein 6, mitochondrial</fullName>
    </submittedName>
</protein>
<evidence type="ECO:0000256" key="4">
    <source>
        <dbReference type="ARBA" id="ARBA00022568"/>
    </source>
</evidence>
<evidence type="ECO:0000256" key="8">
    <source>
        <dbReference type="ARBA" id="ARBA00022837"/>
    </source>
</evidence>
<dbReference type="GO" id="GO:0005262">
    <property type="term" value="F:calcium channel activity"/>
    <property type="evidence" value="ECO:0007669"/>
    <property type="project" value="UniProtKB-KW"/>
</dbReference>
<evidence type="ECO:0000256" key="15">
    <source>
        <dbReference type="PROSITE-ProRule" id="PRU00205"/>
    </source>
</evidence>
<dbReference type="PANTHER" id="PTHR13462">
    <property type="entry name" value="CALCIUM UNIPORTER PROTEIN, MITOCHONDRIAL"/>
    <property type="match status" value="1"/>
</dbReference>
<dbReference type="EMBL" id="JACGWL010000002">
    <property type="protein sequence ID" value="KAK4408756.1"/>
    <property type="molecule type" value="Genomic_DNA"/>
</dbReference>
<dbReference type="PROSITE" id="PS50922">
    <property type="entry name" value="TLC"/>
    <property type="match status" value="1"/>
</dbReference>
<dbReference type="PANTHER" id="PTHR13462:SF10">
    <property type="entry name" value="CALCIUM UNIPORTER PROTEIN, MITOCHONDRIAL"/>
    <property type="match status" value="1"/>
</dbReference>
<dbReference type="InterPro" id="IPR006634">
    <property type="entry name" value="TLC-dom"/>
</dbReference>
<dbReference type="Pfam" id="PF03798">
    <property type="entry name" value="TRAM_LAG1_CLN8"/>
    <property type="match status" value="1"/>
</dbReference>
<dbReference type="GO" id="GO:0036444">
    <property type="term" value="P:calcium import into the mitochondrion"/>
    <property type="evidence" value="ECO:0007669"/>
    <property type="project" value="UniProtKB-ARBA"/>
</dbReference>
<sequence length="545" mass="60994">MMWVMGIGAGLMSVAGHATPIRELHWLSSVFVGILMCKIGFSTFHAIVVAAGSLYFLLVSDLFVDTQDGLIINKSSTLSDTILGVSIGYFLSDLAMIIYHFPALGGLEYIIHHGLSAYSITLSLLSGQAQIYILMVLFTESTTPFVNLRWCLDVAGLKNSKLYIYNGVALFFGWLVARIILFVFYFYHMFIHFDQILHSASIRLPNARNQCDLDGSFQGILIATRVIGQESLPLGLLQLDHSSSSAVTDESVLVLENRQRCSSRPCGPPGRDPLSVTSNLRRICGSSFHRHCSSAAGGGGGSGDENGLTYAEAKRLMRLVNVEALKEKLGVEDKEVISYTELLRACESIGVAKSSDEAAAFARVLDEAGVVLLFRDKVYLHPDKVVDLVRKAVPLTLLPEDDPSKDELKKLEEKKEEIDMLAHKQVRCILWTGLGFSVLQVGLFFRLTFWEFSWDVMEPIAFFTTTTGIVIGYAYFLFTSRDPSYQDVLKRLFLSRQRKLIKKHNFDMQRFMELQKKCKSTLDPCTSIKRRLGVELEPEDLLHDR</sequence>
<keyword evidence="3" id="KW-0813">Transport</keyword>
<proteinExistence type="inferred from homology"/>
<evidence type="ECO:0000256" key="16">
    <source>
        <dbReference type="SAM" id="Phobius"/>
    </source>
</evidence>
<feature type="transmembrane region" description="Helical" evidence="16">
    <location>
        <begin position="460"/>
        <end position="478"/>
    </location>
</feature>
<keyword evidence="10" id="KW-0406">Ion transport</keyword>
<dbReference type="GO" id="GO:0015292">
    <property type="term" value="F:uniporter activity"/>
    <property type="evidence" value="ECO:0007669"/>
    <property type="project" value="TreeGrafter"/>
</dbReference>
<name>A0AAE2C4H7_9LAMI</name>
<evidence type="ECO:0000256" key="1">
    <source>
        <dbReference type="ARBA" id="ARBA00004448"/>
    </source>
</evidence>
<dbReference type="AlphaFoldDB" id="A0AAE2C4H7"/>
<dbReference type="InterPro" id="IPR006769">
    <property type="entry name" value="MCU_C"/>
</dbReference>
<evidence type="ECO:0000313" key="19">
    <source>
        <dbReference type="Proteomes" id="UP001289374"/>
    </source>
</evidence>
<evidence type="ECO:0000256" key="3">
    <source>
        <dbReference type="ARBA" id="ARBA00022448"/>
    </source>
</evidence>
<keyword evidence="12 15" id="KW-0472">Membrane</keyword>
<evidence type="ECO:0000256" key="6">
    <source>
        <dbReference type="ARBA" id="ARBA00022692"/>
    </source>
</evidence>
<keyword evidence="5" id="KW-0107">Calcium channel</keyword>
<evidence type="ECO:0000259" key="17">
    <source>
        <dbReference type="PROSITE" id="PS50922"/>
    </source>
</evidence>
<accession>A0AAE2C4H7</accession>
<evidence type="ECO:0000256" key="2">
    <source>
        <dbReference type="ARBA" id="ARBA00005653"/>
    </source>
</evidence>
<evidence type="ECO:0000256" key="11">
    <source>
        <dbReference type="ARBA" id="ARBA00023128"/>
    </source>
</evidence>
<keyword evidence="11" id="KW-0496">Mitochondrion</keyword>
<evidence type="ECO:0000256" key="13">
    <source>
        <dbReference type="ARBA" id="ARBA00023303"/>
    </source>
</evidence>
<feature type="domain" description="TLC" evidence="17">
    <location>
        <begin position="31"/>
        <end position="256"/>
    </location>
</feature>
<comment type="similarity">
    <text evidence="2">Belongs to the MCU (TC 1.A.77) family.</text>
</comment>
<comment type="catalytic activity">
    <reaction evidence="14">
        <text>Ca(2+)(in) = Ca(2+)(out)</text>
        <dbReference type="Rhea" id="RHEA:29671"/>
        <dbReference type="ChEBI" id="CHEBI:29108"/>
    </reaction>
</comment>
<reference evidence="18" key="1">
    <citation type="submission" date="2020-06" db="EMBL/GenBank/DDBJ databases">
        <authorList>
            <person name="Li T."/>
            <person name="Hu X."/>
            <person name="Zhang T."/>
            <person name="Song X."/>
            <person name="Zhang H."/>
            <person name="Dai N."/>
            <person name="Sheng W."/>
            <person name="Hou X."/>
            <person name="Wei L."/>
        </authorList>
    </citation>
    <scope>NUCLEOTIDE SEQUENCE</scope>
    <source>
        <strain evidence="18">K16</strain>
        <tissue evidence="18">Leaf</tissue>
    </source>
</reference>
<dbReference type="SMART" id="SM00724">
    <property type="entry name" value="TLC"/>
    <property type="match status" value="1"/>
</dbReference>
<keyword evidence="4" id="KW-0109">Calcium transport</keyword>
<keyword evidence="13" id="KW-0407">Ion channel</keyword>
<evidence type="ECO:0000256" key="14">
    <source>
        <dbReference type="ARBA" id="ARBA00036634"/>
    </source>
</evidence>
<reference evidence="18" key="2">
    <citation type="journal article" date="2024" name="Plant">
        <title>Genomic evolution and insights into agronomic trait innovations of Sesamum species.</title>
        <authorList>
            <person name="Miao H."/>
            <person name="Wang L."/>
            <person name="Qu L."/>
            <person name="Liu H."/>
            <person name="Sun Y."/>
            <person name="Le M."/>
            <person name="Wang Q."/>
            <person name="Wei S."/>
            <person name="Zheng Y."/>
            <person name="Lin W."/>
            <person name="Duan Y."/>
            <person name="Cao H."/>
            <person name="Xiong S."/>
            <person name="Wang X."/>
            <person name="Wei L."/>
            <person name="Li C."/>
            <person name="Ma Q."/>
            <person name="Ju M."/>
            <person name="Zhao R."/>
            <person name="Li G."/>
            <person name="Mu C."/>
            <person name="Tian Q."/>
            <person name="Mei H."/>
            <person name="Zhang T."/>
            <person name="Gao T."/>
            <person name="Zhang H."/>
        </authorList>
    </citation>
    <scope>NUCLEOTIDE SEQUENCE</scope>
    <source>
        <strain evidence="18">K16</strain>
    </source>
</reference>
<dbReference type="GO" id="GO:0051560">
    <property type="term" value="P:mitochondrial calcium ion homeostasis"/>
    <property type="evidence" value="ECO:0007669"/>
    <property type="project" value="InterPro"/>
</dbReference>
<evidence type="ECO:0000256" key="12">
    <source>
        <dbReference type="ARBA" id="ARBA00023136"/>
    </source>
</evidence>